<gene>
    <name evidence="3" type="ORF">HPP92_024170</name>
    <name evidence="2" type="ORF">HPP92_024503</name>
</gene>
<proteinExistence type="predicted"/>
<feature type="region of interest" description="Disordered" evidence="1">
    <location>
        <begin position="41"/>
        <end position="73"/>
    </location>
</feature>
<evidence type="ECO:0000313" key="2">
    <source>
        <dbReference type="EMBL" id="KAG0455211.1"/>
    </source>
</evidence>
<dbReference type="AlphaFoldDB" id="A0A835PJS1"/>
<keyword evidence="4" id="KW-1185">Reference proteome</keyword>
<organism evidence="2 4">
    <name type="scientific">Vanilla planifolia</name>
    <name type="common">Vanilla</name>
    <dbReference type="NCBI Taxonomy" id="51239"/>
    <lineage>
        <taxon>Eukaryota</taxon>
        <taxon>Viridiplantae</taxon>
        <taxon>Streptophyta</taxon>
        <taxon>Embryophyta</taxon>
        <taxon>Tracheophyta</taxon>
        <taxon>Spermatophyta</taxon>
        <taxon>Magnoliopsida</taxon>
        <taxon>Liliopsida</taxon>
        <taxon>Asparagales</taxon>
        <taxon>Orchidaceae</taxon>
        <taxon>Vanilloideae</taxon>
        <taxon>Vanilleae</taxon>
        <taxon>Vanilla</taxon>
    </lineage>
</organism>
<evidence type="ECO:0000313" key="3">
    <source>
        <dbReference type="EMBL" id="KAG0456382.1"/>
    </source>
</evidence>
<protein>
    <submittedName>
        <fullName evidence="2">Uncharacterized protein</fullName>
    </submittedName>
</protein>
<name>A0A835PJS1_VANPL</name>
<dbReference type="EMBL" id="JADCNM010000013">
    <property type="protein sequence ID" value="KAG0456382.1"/>
    <property type="molecule type" value="Genomic_DNA"/>
</dbReference>
<dbReference type="Proteomes" id="UP000639772">
    <property type="component" value="Chromosome 13"/>
</dbReference>
<dbReference type="Proteomes" id="UP000636800">
    <property type="component" value="Chromosome 13"/>
</dbReference>
<reference evidence="4 5" key="1">
    <citation type="journal article" date="2020" name="Nat. Food">
        <title>A phased Vanilla planifolia genome enables genetic improvement of flavour and production.</title>
        <authorList>
            <person name="Hasing T."/>
            <person name="Tang H."/>
            <person name="Brym M."/>
            <person name="Khazi F."/>
            <person name="Huang T."/>
            <person name="Chambers A.H."/>
        </authorList>
    </citation>
    <scope>NUCLEOTIDE SEQUENCE [LARGE SCALE GENOMIC DNA]</scope>
    <source>
        <tissue evidence="2">Leaf</tissue>
    </source>
</reference>
<dbReference type="EMBL" id="JADCNL010000013">
    <property type="protein sequence ID" value="KAG0455211.1"/>
    <property type="molecule type" value="Genomic_DNA"/>
</dbReference>
<accession>A0A835PJS1</accession>
<evidence type="ECO:0000313" key="4">
    <source>
        <dbReference type="Proteomes" id="UP000636800"/>
    </source>
</evidence>
<sequence>MIVPPVPASQPDFCVFCVGAASAYAIPDDNGETDSFTEIRINNNKNNNNNKHYDHNNTNNNENNNAMEEKHWE</sequence>
<evidence type="ECO:0000313" key="5">
    <source>
        <dbReference type="Proteomes" id="UP000639772"/>
    </source>
</evidence>
<feature type="compositionally biased region" description="Low complexity" evidence="1">
    <location>
        <begin position="42"/>
        <end position="65"/>
    </location>
</feature>
<comment type="caution">
    <text evidence="2">The sequence shown here is derived from an EMBL/GenBank/DDBJ whole genome shotgun (WGS) entry which is preliminary data.</text>
</comment>
<evidence type="ECO:0000256" key="1">
    <source>
        <dbReference type="SAM" id="MobiDB-lite"/>
    </source>
</evidence>